<keyword evidence="2" id="KW-1185">Reference proteome</keyword>
<proteinExistence type="predicted"/>
<gene>
    <name evidence="1" type="ORF">AK812_SmicGene28850</name>
</gene>
<protein>
    <recommendedName>
        <fullName evidence="3">Histone RNA hairpin-binding protein RNA-binding domain-containing protein</fullName>
    </recommendedName>
</protein>
<accession>A0A1Q9D387</accession>
<dbReference type="Gene3D" id="1.10.8.1120">
    <property type="entry name" value="Histone RNA hairpin-binding protein RNA-binding domain"/>
    <property type="match status" value="1"/>
</dbReference>
<name>A0A1Q9D387_SYMMI</name>
<dbReference type="Proteomes" id="UP000186817">
    <property type="component" value="Unassembled WGS sequence"/>
</dbReference>
<organism evidence="1 2">
    <name type="scientific">Symbiodinium microadriaticum</name>
    <name type="common">Dinoflagellate</name>
    <name type="synonym">Zooxanthella microadriatica</name>
    <dbReference type="NCBI Taxonomy" id="2951"/>
    <lineage>
        <taxon>Eukaryota</taxon>
        <taxon>Sar</taxon>
        <taxon>Alveolata</taxon>
        <taxon>Dinophyceae</taxon>
        <taxon>Suessiales</taxon>
        <taxon>Symbiodiniaceae</taxon>
        <taxon>Symbiodinium</taxon>
    </lineage>
</organism>
<dbReference type="AlphaFoldDB" id="A0A1Q9D387"/>
<dbReference type="OrthoDB" id="411902at2759"/>
<reference evidence="1 2" key="1">
    <citation type="submission" date="2016-02" db="EMBL/GenBank/DDBJ databases">
        <title>Genome analysis of coral dinoflagellate symbionts highlights evolutionary adaptations to a symbiotic lifestyle.</title>
        <authorList>
            <person name="Aranda M."/>
            <person name="Li Y."/>
            <person name="Liew Y.J."/>
            <person name="Baumgarten S."/>
            <person name="Simakov O."/>
            <person name="Wilson M."/>
            <person name="Piel J."/>
            <person name="Ashoor H."/>
            <person name="Bougouffa S."/>
            <person name="Bajic V.B."/>
            <person name="Ryu T."/>
            <person name="Ravasi T."/>
            <person name="Bayer T."/>
            <person name="Micklem G."/>
            <person name="Kim H."/>
            <person name="Bhak J."/>
            <person name="Lajeunesse T.C."/>
            <person name="Voolstra C.R."/>
        </authorList>
    </citation>
    <scope>NUCLEOTIDE SEQUENCE [LARGE SCALE GENOMIC DNA]</scope>
    <source>
        <strain evidence="1 2">CCMP2467</strain>
    </source>
</reference>
<evidence type="ECO:0008006" key="3">
    <source>
        <dbReference type="Google" id="ProtNLM"/>
    </source>
</evidence>
<evidence type="ECO:0000313" key="2">
    <source>
        <dbReference type="Proteomes" id="UP000186817"/>
    </source>
</evidence>
<dbReference type="EMBL" id="LSRX01000750">
    <property type="protein sequence ID" value="OLP89648.1"/>
    <property type="molecule type" value="Genomic_DNA"/>
</dbReference>
<evidence type="ECO:0000313" key="1">
    <source>
        <dbReference type="EMBL" id="OLP89648.1"/>
    </source>
</evidence>
<dbReference type="InterPro" id="IPR038294">
    <property type="entry name" value="SLBP_RNA_bind_sf"/>
</dbReference>
<comment type="caution">
    <text evidence="1">The sequence shown here is derived from an EMBL/GenBank/DDBJ whole genome shotgun (WGS) entry which is preliminary data.</text>
</comment>
<sequence length="178" mass="20518">MIAVFIRFNSKAQTGFFRKMVAGDRLRWADMVDNVAADNEDRATLQQAIWFPPFSMQHTVTCDIEIESLLKKADGGVCPPHKCPRPTVLVLSRDVSEEIDDEEWKQRSDKRSKAVAQCKALPEYQRLKRLGSSDEEPRTPNALDRSLSKRRWKFLLQQWRSEIQKLATEHVECNEAAS</sequence>